<dbReference type="PRINTS" id="PR00723">
    <property type="entry name" value="SUBTILISIN"/>
</dbReference>
<dbReference type="Pfam" id="PF18911">
    <property type="entry name" value="PKD_4"/>
    <property type="match status" value="1"/>
</dbReference>
<protein>
    <submittedName>
        <fullName evidence="9">S8 family serine peptidase</fullName>
    </submittedName>
</protein>
<dbReference type="InterPro" id="IPR023827">
    <property type="entry name" value="Peptidase_S8_Asp-AS"/>
</dbReference>
<evidence type="ECO:0000256" key="4">
    <source>
        <dbReference type="ARBA" id="ARBA00022825"/>
    </source>
</evidence>
<name>A0A832RVH1_9EURY</name>
<feature type="active site" description="Charge relay system" evidence="5 6">
    <location>
        <position position="478"/>
    </location>
</feature>
<dbReference type="GO" id="GO:0016702">
    <property type="term" value="F:oxidoreductase activity, acting on single donors with incorporation of molecular oxygen, incorporation of two atoms of oxygen"/>
    <property type="evidence" value="ECO:0007669"/>
    <property type="project" value="InterPro"/>
</dbReference>
<dbReference type="InterPro" id="IPR036439">
    <property type="entry name" value="Dockerin_dom_sf"/>
</dbReference>
<keyword evidence="2 6" id="KW-0645">Protease</keyword>
<dbReference type="PROSITE" id="PS00137">
    <property type="entry name" value="SUBTILASE_HIS"/>
    <property type="match status" value="1"/>
</dbReference>
<feature type="active site" description="Charge relay system" evidence="5 6">
    <location>
        <position position="160"/>
    </location>
</feature>
<feature type="active site" description="Charge relay system" evidence="5 6">
    <location>
        <position position="192"/>
    </location>
</feature>
<dbReference type="InterPro" id="IPR002105">
    <property type="entry name" value="Dockerin_1_rpt"/>
</dbReference>
<dbReference type="SMART" id="SM00089">
    <property type="entry name" value="PKD"/>
    <property type="match status" value="1"/>
</dbReference>
<evidence type="ECO:0000256" key="6">
    <source>
        <dbReference type="PROSITE-ProRule" id="PRU01240"/>
    </source>
</evidence>
<dbReference type="GO" id="GO:0006508">
    <property type="term" value="P:proteolysis"/>
    <property type="evidence" value="ECO:0007669"/>
    <property type="project" value="UniProtKB-KW"/>
</dbReference>
<dbReference type="GO" id="GO:0005506">
    <property type="term" value="F:iron ion binding"/>
    <property type="evidence" value="ECO:0007669"/>
    <property type="project" value="InterPro"/>
</dbReference>
<dbReference type="PROSITE" id="PS00138">
    <property type="entry name" value="SUBTILASE_SER"/>
    <property type="match status" value="1"/>
</dbReference>
<organism evidence="9 10">
    <name type="scientific">Methermicoccus shengliensis</name>
    <dbReference type="NCBI Taxonomy" id="660064"/>
    <lineage>
        <taxon>Archaea</taxon>
        <taxon>Methanobacteriati</taxon>
        <taxon>Methanobacteriota</taxon>
        <taxon>Stenosarchaea group</taxon>
        <taxon>Methanomicrobia</taxon>
        <taxon>Methanosarcinales</taxon>
        <taxon>Methermicoccaceae</taxon>
        <taxon>Methermicoccus</taxon>
    </lineage>
</organism>
<dbReference type="PANTHER" id="PTHR43806:SF11">
    <property type="entry name" value="CEREVISIN-RELATED"/>
    <property type="match status" value="1"/>
</dbReference>
<dbReference type="GO" id="GO:0000272">
    <property type="term" value="P:polysaccharide catabolic process"/>
    <property type="evidence" value="ECO:0007669"/>
    <property type="project" value="InterPro"/>
</dbReference>
<dbReference type="Pfam" id="PF00082">
    <property type="entry name" value="Peptidase_S8"/>
    <property type="match status" value="2"/>
</dbReference>
<dbReference type="InterPro" id="IPR015889">
    <property type="entry name" value="Intradiol_dOase_core"/>
</dbReference>
<dbReference type="InterPro" id="IPR036852">
    <property type="entry name" value="Peptidase_S8/S53_dom_sf"/>
</dbReference>
<dbReference type="PROSITE" id="PS51892">
    <property type="entry name" value="SUBTILASE"/>
    <property type="match status" value="1"/>
</dbReference>
<dbReference type="GO" id="GO:0004252">
    <property type="term" value="F:serine-type endopeptidase activity"/>
    <property type="evidence" value="ECO:0007669"/>
    <property type="project" value="UniProtKB-UniRule"/>
</dbReference>
<dbReference type="RefSeq" id="WP_052353131.1">
    <property type="nucleotide sequence ID" value="NZ_DUIH01000021.1"/>
</dbReference>
<evidence type="ECO:0000313" key="10">
    <source>
        <dbReference type="Proteomes" id="UP000600363"/>
    </source>
</evidence>
<sequence>MQWVRVVGALVLMVAVFALSGAGASGADGKISQAVLEQYSTSESARVIVLFERGETTPVLTPMAHMLQQQREGIRDVRELWLINGVAMNATRDAIERMARDPSVLRIVPDYPVYLNDIVMGVQKSTPEEQSVSEGVLAVNATPVWLNGYTGRGVNVSIVDTGIARHPDVADRLALWKDFVNGQSDFYDDYGHGTHVAGIVAGNGTSGTITGVAPNATLFGAKVFGADGSGNVSSVIAAFQWSVEHGADIISYSGGTNTWEQYTGSGTTDVGTSYHSHSFSATKYEDAFKLAFIVAKCQFYDTDVCSATDAYNGTTISLIAPNGSEVSAYPVDWVDHPTARVIKYMADSPLPAGEWKLAINSTVSGAPYTYELVGYYESDGTSLVDMAVKNATEHGVAVVVAAGNAGEGGLRTISAPGTSRYAITVGATHASKDYIAPFSSRGPVNFTSPYIKPDVCAPGVDILSLDKDGGYVRMSGTSMATPFVSGIVALMLDANGTLSPQQIKDILATSAVDLGVEGKDNTYGWGRVDAWRAVNAVAPLAPAVNFTSAQLQLFGGALTDDIVIQPPVLDSAGDGGAGDVLAAGLDIIPSTPSADFFILTKDIPDPSVCEYRIYVDTDASSSTGFSMHGIGVDAWVVLNSTSSVLLDANNTTLSSAVPWAVEEDTLWIRPSRVQLGITNVSSPLRFVVETSCGGDVDVAPDVGYGAYPYHLRADGFAVVWDTAGRQPAPNESVRFELYGWNTSTHGYDTPMGSVNTTTNATGYARASFEWLSTSTRGDGLLRISTGDILVEDTFVWYPSLPSPQMPFVPTLTPTYLVNKDGILNVSYTLVRPDFTPYDDPVTLVFGTPEVNYTYMQVNLTPVRGTVSYSLDLSTTSLDENASFGIYLLNGTVEHHDYCVWAGVAVVADDMRTLSVQPSFAPASPLSNTTFLVLTGGLYDGAPLSRNVSVDVYWLTESEVKELSAEVPYLQSGVSRLYLEGTGVDWLSDAHLHAVLRERASNLKHPSEHTTLSTNSHGVGILNITPPIGAYFGLVVVSDGGLERGAGILVRDPHLYDRLITSPTLPIIESTIEWYARYNGSAWNAEPHLRVNVSMYYLNESTQMKKTPLAGETLHLVLSTGEARDVLTDGEGRASAVFDAPILTDIANTTPIELTDYVGLSPWSVGVVVISDRADEKGGMLATHAYGTVQVPLSQRHAVPHVHYESGRLLATTTWWDEEGALTSAVPTVLDVVRRAPATGQVVEVLLSKYIDDGGTYHTESVDVGAFGEYVAYASTLRNMLHGSTIITREDEVAVMPMLMTDLASTYPPNITVPVRVRVTYLNGTPIPDALVYLWASAGAFQTDPRHDSYVVNPPAWSTLDYNYTDAQGATTLQMRTPPHHPQGGVRVVIGLSTGEQIFETAREYEVYITDKKPALPIVQLNHTINNALSPSYFNASPSHDPDGTIVHYMWDFGDGTSGSGVLVDHTYTSYLWNGTQYMPFEARLTVLDDADLPNSTTVPVIVYMAGDANGDGVSNILDAALVGLHWMASYGTANYHDGADLNNDNVVDILDAAIVGLNWNRRAGSV</sequence>
<dbReference type="InterPro" id="IPR013783">
    <property type="entry name" value="Ig-like_fold"/>
</dbReference>
<accession>A0A832RVH1</accession>
<dbReference type="GO" id="GO:0004553">
    <property type="term" value="F:hydrolase activity, hydrolyzing O-glycosyl compounds"/>
    <property type="evidence" value="ECO:0007669"/>
    <property type="project" value="InterPro"/>
</dbReference>
<dbReference type="Gene3D" id="1.10.1330.10">
    <property type="entry name" value="Dockerin domain"/>
    <property type="match status" value="1"/>
</dbReference>
<dbReference type="InterPro" id="IPR000209">
    <property type="entry name" value="Peptidase_S8/S53_dom"/>
</dbReference>
<comment type="similarity">
    <text evidence="1 6 7">Belongs to the peptidase S8 family.</text>
</comment>
<dbReference type="InterPro" id="IPR015500">
    <property type="entry name" value="Peptidase_S8_subtilisin-rel"/>
</dbReference>
<dbReference type="InterPro" id="IPR022409">
    <property type="entry name" value="PKD/Chitinase_dom"/>
</dbReference>
<dbReference type="InterPro" id="IPR050131">
    <property type="entry name" value="Peptidase_S8_subtilisin-like"/>
</dbReference>
<dbReference type="InterPro" id="IPR022398">
    <property type="entry name" value="Peptidase_S8_His-AS"/>
</dbReference>
<dbReference type="PANTHER" id="PTHR43806">
    <property type="entry name" value="PEPTIDASE S8"/>
    <property type="match status" value="1"/>
</dbReference>
<dbReference type="Proteomes" id="UP000600363">
    <property type="component" value="Unassembled WGS sequence"/>
</dbReference>
<evidence type="ECO:0000256" key="2">
    <source>
        <dbReference type="ARBA" id="ARBA00022670"/>
    </source>
</evidence>
<dbReference type="InterPro" id="IPR023828">
    <property type="entry name" value="Peptidase_S8_Ser-AS"/>
</dbReference>
<dbReference type="PROSITE" id="PS50093">
    <property type="entry name" value="PKD"/>
    <property type="match status" value="1"/>
</dbReference>
<dbReference type="PROSITE" id="PS00136">
    <property type="entry name" value="SUBTILASE_ASP"/>
    <property type="match status" value="1"/>
</dbReference>
<dbReference type="SUPFAM" id="SSF49299">
    <property type="entry name" value="PKD domain"/>
    <property type="match status" value="1"/>
</dbReference>
<dbReference type="InterPro" id="IPR035986">
    <property type="entry name" value="PKD_dom_sf"/>
</dbReference>
<evidence type="ECO:0000256" key="5">
    <source>
        <dbReference type="PIRSR" id="PIRSR615500-1"/>
    </source>
</evidence>
<reference evidence="9" key="1">
    <citation type="journal article" date="2020" name="bioRxiv">
        <title>A rank-normalized archaeal taxonomy based on genome phylogeny resolves widespread incomplete and uneven classifications.</title>
        <authorList>
            <person name="Rinke C."/>
            <person name="Chuvochina M."/>
            <person name="Mussig A.J."/>
            <person name="Chaumeil P.-A."/>
            <person name="Waite D.W."/>
            <person name="Whitman W.B."/>
            <person name="Parks D.H."/>
            <person name="Hugenholtz P."/>
        </authorList>
    </citation>
    <scope>NUCLEOTIDE SEQUENCE</scope>
    <source>
        <strain evidence="9">UBA12518</strain>
    </source>
</reference>
<dbReference type="SUPFAM" id="SSF49482">
    <property type="entry name" value="Aromatic compound dioxygenase"/>
    <property type="match status" value="1"/>
</dbReference>
<dbReference type="EMBL" id="DUIH01000021">
    <property type="protein sequence ID" value="HIH70162.1"/>
    <property type="molecule type" value="Genomic_DNA"/>
</dbReference>
<evidence type="ECO:0000256" key="1">
    <source>
        <dbReference type="ARBA" id="ARBA00011073"/>
    </source>
</evidence>
<dbReference type="Gene3D" id="3.40.50.200">
    <property type="entry name" value="Peptidase S8/S53 domain"/>
    <property type="match status" value="2"/>
</dbReference>
<dbReference type="Gene3D" id="2.60.40.10">
    <property type="entry name" value="Immunoglobulins"/>
    <property type="match status" value="1"/>
</dbReference>
<evidence type="ECO:0000256" key="7">
    <source>
        <dbReference type="RuleBase" id="RU003355"/>
    </source>
</evidence>
<dbReference type="SUPFAM" id="SSF52743">
    <property type="entry name" value="Subtilisin-like"/>
    <property type="match status" value="1"/>
</dbReference>
<feature type="domain" description="PKD" evidence="8">
    <location>
        <begin position="1433"/>
        <end position="1469"/>
    </location>
</feature>
<evidence type="ECO:0000259" key="8">
    <source>
        <dbReference type="PROSITE" id="PS50093"/>
    </source>
</evidence>
<dbReference type="CDD" id="cd00146">
    <property type="entry name" value="PKD"/>
    <property type="match status" value="1"/>
</dbReference>
<evidence type="ECO:0000256" key="3">
    <source>
        <dbReference type="ARBA" id="ARBA00022801"/>
    </source>
</evidence>
<dbReference type="SUPFAM" id="SSF63446">
    <property type="entry name" value="Type I dockerin domain"/>
    <property type="match status" value="1"/>
</dbReference>
<dbReference type="Pfam" id="PF00404">
    <property type="entry name" value="Dockerin_1"/>
    <property type="match status" value="1"/>
</dbReference>
<dbReference type="InterPro" id="IPR000601">
    <property type="entry name" value="PKD_dom"/>
</dbReference>
<comment type="caution">
    <text evidence="9">The sequence shown here is derived from an EMBL/GenBank/DDBJ whole genome shotgun (WGS) entry which is preliminary data.</text>
</comment>
<gene>
    <name evidence="9" type="ORF">HA299_06095</name>
</gene>
<evidence type="ECO:0000313" key="9">
    <source>
        <dbReference type="EMBL" id="HIH70162.1"/>
    </source>
</evidence>
<keyword evidence="3 6" id="KW-0378">Hydrolase</keyword>
<dbReference type="CDD" id="cd14254">
    <property type="entry name" value="Dockerin_II"/>
    <property type="match status" value="1"/>
</dbReference>
<keyword evidence="4 6" id="KW-0720">Serine protease</keyword>
<proteinExistence type="inferred from homology"/>